<dbReference type="PRINTS" id="PR00119">
    <property type="entry name" value="CATATPASE"/>
</dbReference>
<keyword evidence="6" id="KW-0460">Magnesium</keyword>
<evidence type="ECO:0000256" key="3">
    <source>
        <dbReference type="ARBA" id="ARBA00022723"/>
    </source>
</evidence>
<dbReference type="SUPFAM" id="SSF81665">
    <property type="entry name" value="Calcium ATPase, transmembrane domain M"/>
    <property type="match status" value="1"/>
</dbReference>
<dbReference type="GO" id="GO:0006874">
    <property type="term" value="P:intracellular calcium ion homeostasis"/>
    <property type="evidence" value="ECO:0007669"/>
    <property type="project" value="TreeGrafter"/>
</dbReference>
<dbReference type="Proteomes" id="UP000002899">
    <property type="component" value="Chromosome III"/>
</dbReference>
<dbReference type="RefSeq" id="XP_012649572.1">
    <property type="nucleotide sequence ID" value="XM_012794118.1"/>
</dbReference>
<dbReference type="OrthoDB" id="48943at2759"/>
<keyword evidence="3" id="KW-0479">Metal-binding</keyword>
<accession>A0A0K3AVD1</accession>
<evidence type="ECO:0000256" key="5">
    <source>
        <dbReference type="ARBA" id="ARBA00022840"/>
    </source>
</evidence>
<feature type="transmembrane region" description="Helical" evidence="10">
    <location>
        <begin position="143"/>
        <end position="165"/>
    </location>
</feature>
<dbReference type="OMA" id="QKTKYVW"/>
<dbReference type="InterPro" id="IPR059000">
    <property type="entry name" value="ATPase_P-type_domA"/>
</dbReference>
<organism evidence="12 13">
    <name type="scientific">Babesia microti (strain RI)</name>
    <dbReference type="NCBI Taxonomy" id="1133968"/>
    <lineage>
        <taxon>Eukaryota</taxon>
        <taxon>Sar</taxon>
        <taxon>Alveolata</taxon>
        <taxon>Apicomplexa</taxon>
        <taxon>Aconoidasida</taxon>
        <taxon>Piroplasmida</taxon>
        <taxon>Babesiidae</taxon>
        <taxon>Babesia</taxon>
    </lineage>
</organism>
<dbReference type="Gene3D" id="2.70.150.10">
    <property type="entry name" value="Calcium-transporting ATPase, cytoplasmic transduction domain A"/>
    <property type="match status" value="1"/>
</dbReference>
<dbReference type="KEGG" id="bmic:BMR1_03g04820"/>
<dbReference type="GeneID" id="24425610"/>
<feature type="transmembrane region" description="Helical" evidence="10">
    <location>
        <begin position="1109"/>
        <end position="1130"/>
    </location>
</feature>
<evidence type="ECO:0000256" key="8">
    <source>
        <dbReference type="ARBA" id="ARBA00022989"/>
    </source>
</evidence>
<keyword evidence="9 10" id="KW-0472">Membrane</keyword>
<evidence type="ECO:0000259" key="11">
    <source>
        <dbReference type="Pfam" id="PF00122"/>
    </source>
</evidence>
<dbReference type="SUPFAM" id="SSF56784">
    <property type="entry name" value="HAD-like"/>
    <property type="match status" value="1"/>
</dbReference>
<dbReference type="SFLD" id="SFLDS00003">
    <property type="entry name" value="Haloacid_Dehalogenase"/>
    <property type="match status" value="1"/>
</dbReference>
<dbReference type="GO" id="GO:0015662">
    <property type="term" value="F:P-type ion transporter activity"/>
    <property type="evidence" value="ECO:0007669"/>
    <property type="project" value="TreeGrafter"/>
</dbReference>
<gene>
    <name evidence="12" type="ORF">BMR1_03g04820</name>
</gene>
<feature type="transmembrane region" description="Helical" evidence="10">
    <location>
        <begin position="1295"/>
        <end position="1317"/>
    </location>
</feature>
<dbReference type="NCBIfam" id="TIGR01657">
    <property type="entry name" value="P-ATPase-V"/>
    <property type="match status" value="1"/>
</dbReference>
<dbReference type="EC" id="3.6.3.-" evidence="12"/>
<dbReference type="GO" id="GO:0046872">
    <property type="term" value="F:metal ion binding"/>
    <property type="evidence" value="ECO:0007669"/>
    <property type="project" value="UniProtKB-KW"/>
</dbReference>
<feature type="transmembrane region" description="Helical" evidence="10">
    <location>
        <begin position="568"/>
        <end position="586"/>
    </location>
</feature>
<dbReference type="GO" id="GO:0005524">
    <property type="term" value="F:ATP binding"/>
    <property type="evidence" value="ECO:0007669"/>
    <property type="project" value="UniProtKB-KW"/>
</dbReference>
<dbReference type="PROSITE" id="PS00154">
    <property type="entry name" value="ATPASE_E1_E2"/>
    <property type="match status" value="1"/>
</dbReference>
<dbReference type="Gene3D" id="3.40.1110.10">
    <property type="entry name" value="Calcium-transporting ATPase, cytoplasmic domain N"/>
    <property type="match status" value="1"/>
</dbReference>
<keyword evidence="2 10" id="KW-0812">Transmembrane</keyword>
<dbReference type="Pfam" id="PF00122">
    <property type="entry name" value="E1-E2_ATPase"/>
    <property type="match status" value="1"/>
</dbReference>
<keyword evidence="5" id="KW-0067">ATP-binding</keyword>
<reference evidence="12 13" key="3">
    <citation type="journal article" date="2016" name="Sci. Rep.">
        <title>Genome-wide diversity and gene expression profiling of Babesia microti isolates identify polymorphic genes that mediate host-pathogen interactions.</title>
        <authorList>
            <person name="Silva J.C."/>
            <person name="Cornillot E."/>
            <person name="McCracken C."/>
            <person name="Usmani-Brown S."/>
            <person name="Dwivedi A."/>
            <person name="Ifeonu O.O."/>
            <person name="Crabtree J."/>
            <person name="Gotia H.T."/>
            <person name="Virji A.Z."/>
            <person name="Reynes C."/>
            <person name="Colinge J."/>
            <person name="Kumar V."/>
            <person name="Lawres L."/>
            <person name="Pazzi J.E."/>
            <person name="Pablo J.V."/>
            <person name="Hung C."/>
            <person name="Brancato J."/>
            <person name="Kumari P."/>
            <person name="Orvis J."/>
            <person name="Tretina K."/>
            <person name="Chibucos M."/>
            <person name="Ott S."/>
            <person name="Sadzewicz L."/>
            <person name="Sengamalay N."/>
            <person name="Shetty A.C."/>
            <person name="Su Q."/>
            <person name="Tallon L."/>
            <person name="Fraser C.M."/>
            <person name="Frutos R."/>
            <person name="Molina D.M."/>
            <person name="Krause P.J."/>
            <person name="Ben Mamoun C."/>
        </authorList>
    </citation>
    <scope>NUCLEOTIDE SEQUENCE [LARGE SCALE GENOMIC DNA]</scope>
    <source>
        <strain evidence="12 13">RI</strain>
    </source>
</reference>
<evidence type="ECO:0000256" key="4">
    <source>
        <dbReference type="ARBA" id="ARBA00022741"/>
    </source>
</evidence>
<sequence>MYGKSQPPLKMKACRLKRGSGVALLLMKGYIVCITLLYIFIFRSASCGIFSHLSNTSSSSIASPIQLDLESTSGSVQKIEDELTVNESSNVLSPDFSSNKGDYVSNSDKDLSQDIAILDSGSSRRNFLGLVLDSGHSLVHQSAALKLIIVLTILAVLDLFLIILAHYSHYVKAFLFFKLSSHRPGSKKHLEFIVRRATHMLVSSKHAKASRLVELNKSSYMINFVYHDDNWIFNSSNGLFEPLGHFELSNYKCWNGLINIKDYMLPNTLGEIYEMAENILNNKSLSNTTKRRSIEESCYPKAKAEFNVNVDVLVDINRSKYGQNDYQIPKRDFFQMLLKAVLSPFFITQIFSVVLWMLDDYWYYGLLSLFGIFSIEIQMILKRIREYDRINSMRLNPLSVYVYRNLSWTLISSLDLLPGDIYILPFKSNSLRANAVSKMSRIVPYMEAPPLIVPADTLLLQGYAICDESILTGESIPQIKVALPEDESPYISDSKFFMDNLNKQHMLYAGTRVVLVKCDQKSFKKRKTPILGCVGVVTKTGFYTCQGKLVKSLLHTGDNIEPGTVNTWLFIGLLLIAAIVACWTVVDHYTSPRYKGVASVYKLVLMCSHIITYVIPAEFPITLSLSVTISIAQLYRLGIYCSEPSRLPFGGSIDICSFDKTGTLTSDQMRLLGIFGLEERDARIKEDEMLNCLDSSYVLGPRLPFITAAVIGGCNSLVKVNDGIVGDPMEKEAFNALNWNIVSQDNVELEIGGKHERLSIIKRFPFASHLQRMTCVVHHSGYGQEWSTEGRHSAAPASAPSQGYLVLTKGSPEVIKEMLNVCPPTYVESFKYFTRRGYRVLAMAAKWLPNQSLPSEESNQREILESKLDFAGFLVMECPMKPSSKVAMEILRASSHRLIMITGDNPLTACHVAAQSKLVVFQGVEPGLVDFAILQSTEPLEWTRRDGSFIQRFEDSDIGRLAQKYVLCVLGAALQSVIKQFPYHTIDLIKYSTIFARFSPQQKAFCISTLKRLSHTVLMCGDGTNDMAALKAAHIGVSLFGRECSSSFPSSDALCDDFSISTMQDFDEMPQIKLGEASIASPFTYIGNDVRCIPLLISSGRCALSTANMLYKLMAINSLMTAISVSILAIDGVQFGDIQSAITSFFYTYMVVIVSKAPAAKKLGQRRPEHSIFTPFNLITLCLQILVHWGILFRVWDMAKLCRDPSYVPDLDAPFEANVVNTSIYYISFAMNISMFVCNYQGHPFIQPLLYNKTLYLSLSSGFAFLTVLIFEIIPPINDWLSLVRLSRFGLVWNVFSLSILDIALPAAVCWIIKLLYYNV</sequence>
<keyword evidence="4" id="KW-0547">Nucleotide-binding</keyword>
<evidence type="ECO:0000256" key="1">
    <source>
        <dbReference type="ARBA" id="ARBA00004141"/>
    </source>
</evidence>
<dbReference type="InterPro" id="IPR023214">
    <property type="entry name" value="HAD_sf"/>
</dbReference>
<protein>
    <submittedName>
        <fullName evidence="12">ATP13A1</fullName>
        <ecNumber evidence="12">3.6.3.-</ecNumber>
    </submittedName>
</protein>
<feature type="transmembrane region" description="Helical" evidence="10">
    <location>
        <begin position="1142"/>
        <end position="1160"/>
    </location>
</feature>
<dbReference type="InterPro" id="IPR036412">
    <property type="entry name" value="HAD-like_sf"/>
</dbReference>
<keyword evidence="12" id="KW-0378">Hydrolase</keyword>
<feature type="transmembrane region" description="Helical" evidence="10">
    <location>
        <begin position="1224"/>
        <end position="1242"/>
    </location>
</feature>
<keyword evidence="7" id="KW-1278">Translocase</keyword>
<dbReference type="InterPro" id="IPR006544">
    <property type="entry name" value="P-type_TPase_V"/>
</dbReference>
<dbReference type="SFLD" id="SFLDF00027">
    <property type="entry name" value="p-type_atpase"/>
    <property type="match status" value="1"/>
</dbReference>
<keyword evidence="8 10" id="KW-1133">Transmembrane helix</keyword>
<feature type="transmembrane region" description="Helical" evidence="10">
    <location>
        <begin position="336"/>
        <end position="356"/>
    </location>
</feature>
<evidence type="ECO:0000256" key="7">
    <source>
        <dbReference type="ARBA" id="ARBA00022967"/>
    </source>
</evidence>
<evidence type="ECO:0000256" key="10">
    <source>
        <dbReference type="SAM" id="Phobius"/>
    </source>
</evidence>
<proteinExistence type="predicted"/>
<dbReference type="InterPro" id="IPR018303">
    <property type="entry name" value="ATPase_P-typ_P_site"/>
</dbReference>
<evidence type="ECO:0000256" key="2">
    <source>
        <dbReference type="ARBA" id="ARBA00022692"/>
    </source>
</evidence>
<evidence type="ECO:0000256" key="9">
    <source>
        <dbReference type="ARBA" id="ARBA00023136"/>
    </source>
</evidence>
<feature type="transmembrane region" description="Helical" evidence="10">
    <location>
        <begin position="21"/>
        <end position="41"/>
    </location>
</feature>
<feature type="transmembrane region" description="Helical" evidence="10">
    <location>
        <begin position="621"/>
        <end position="639"/>
    </location>
</feature>
<dbReference type="PANTHER" id="PTHR45630:SF7">
    <property type="entry name" value="ENDOPLASMIC RETICULUM TRANSMEMBRANE HELIX TRANSLOCASE"/>
    <property type="match status" value="1"/>
</dbReference>
<dbReference type="VEuPathDB" id="PiroplasmaDB:BMR1_03g04820"/>
<reference evidence="12 13" key="1">
    <citation type="journal article" date="2012" name="Nucleic Acids Res.">
        <title>Sequencing of the smallest Apicomplexan genome from the human pathogen Babesia microti.</title>
        <authorList>
            <person name="Cornillot E."/>
            <person name="Hadj-Kaddour K."/>
            <person name="Dassouli A."/>
            <person name="Noel B."/>
            <person name="Ranwez V."/>
            <person name="Vacherie B."/>
            <person name="Augagneur Y."/>
            <person name="Bres V."/>
            <person name="Duclos A."/>
            <person name="Randazzo S."/>
            <person name="Carcy B."/>
            <person name="Debierre-Grockiego F."/>
            <person name="Delbecq S."/>
            <person name="Moubri-Menage K."/>
            <person name="Shams-Eldin H."/>
            <person name="Usmani-Brown S."/>
            <person name="Bringaud F."/>
            <person name="Wincker P."/>
            <person name="Vivares C.P."/>
            <person name="Schwarz R.T."/>
            <person name="Schetters T.P."/>
            <person name="Krause P.J."/>
            <person name="Gorenflot A."/>
            <person name="Berry V."/>
            <person name="Barbe V."/>
            <person name="Ben Mamoun C."/>
        </authorList>
    </citation>
    <scope>NUCLEOTIDE SEQUENCE [LARGE SCALE GENOMIC DNA]</scope>
    <source>
        <strain evidence="12 13">RI</strain>
    </source>
</reference>
<dbReference type="PANTHER" id="PTHR45630">
    <property type="entry name" value="CATION-TRANSPORTING ATPASE-RELATED"/>
    <property type="match status" value="1"/>
</dbReference>
<dbReference type="InterPro" id="IPR044492">
    <property type="entry name" value="P_typ_ATPase_HD_dom"/>
</dbReference>
<dbReference type="GO" id="GO:0005789">
    <property type="term" value="C:endoplasmic reticulum membrane"/>
    <property type="evidence" value="ECO:0007669"/>
    <property type="project" value="TreeGrafter"/>
</dbReference>
<feature type="domain" description="P-type ATPase A" evidence="11">
    <location>
        <begin position="452"/>
        <end position="515"/>
    </location>
</feature>
<feature type="transmembrane region" description="Helical" evidence="10">
    <location>
        <begin position="1172"/>
        <end position="1191"/>
    </location>
</feature>
<dbReference type="InterPro" id="IPR023298">
    <property type="entry name" value="ATPase_P-typ_TM_dom_sf"/>
</dbReference>
<keyword evidence="13" id="KW-1185">Reference proteome</keyword>
<evidence type="ECO:0000256" key="6">
    <source>
        <dbReference type="ARBA" id="ARBA00022842"/>
    </source>
</evidence>
<dbReference type="SUPFAM" id="SSF81653">
    <property type="entry name" value="Calcium ATPase, transduction domain A"/>
    <property type="match status" value="1"/>
</dbReference>
<feature type="transmembrane region" description="Helical" evidence="10">
    <location>
        <begin position="362"/>
        <end position="381"/>
    </location>
</feature>
<name>A0A0K3AVD1_BABMR</name>
<dbReference type="SFLD" id="SFLDG00002">
    <property type="entry name" value="C1.7:_P-type_atpase_like"/>
    <property type="match status" value="1"/>
</dbReference>
<reference evidence="12 13" key="2">
    <citation type="journal article" date="2013" name="PLoS ONE">
        <title>Whole genome mapping and re-organization of the nuclear and mitochondrial genomes of Babesia microti isolates.</title>
        <authorList>
            <person name="Cornillot E."/>
            <person name="Dassouli A."/>
            <person name="Garg A."/>
            <person name="Pachikara N."/>
            <person name="Randazzo S."/>
            <person name="Depoix D."/>
            <person name="Carcy B."/>
            <person name="Delbecq S."/>
            <person name="Frutos R."/>
            <person name="Silva J.C."/>
            <person name="Sutton R."/>
            <person name="Krause P.J."/>
            <person name="Mamoun C.B."/>
        </authorList>
    </citation>
    <scope>NUCLEOTIDE SEQUENCE [LARGE SCALE GENOMIC DNA]</scope>
    <source>
        <strain evidence="12 13">RI</strain>
    </source>
</reference>
<dbReference type="InterPro" id="IPR008250">
    <property type="entry name" value="ATPase_P-typ_transduc_dom_A_sf"/>
</dbReference>
<dbReference type="EMBL" id="LN871598">
    <property type="protein sequence ID" value="CTQ41561.1"/>
    <property type="molecule type" value="Genomic_DNA"/>
</dbReference>
<dbReference type="SUPFAM" id="SSF81660">
    <property type="entry name" value="Metal cation-transporting ATPase, ATP-binding domain N"/>
    <property type="match status" value="1"/>
</dbReference>
<dbReference type="InterPro" id="IPR023299">
    <property type="entry name" value="ATPase_P-typ_cyto_dom_N"/>
</dbReference>
<dbReference type="Gene3D" id="3.40.50.1000">
    <property type="entry name" value="HAD superfamily/HAD-like"/>
    <property type="match status" value="1"/>
</dbReference>
<evidence type="ECO:0000313" key="13">
    <source>
        <dbReference type="Proteomes" id="UP000002899"/>
    </source>
</evidence>
<comment type="subcellular location">
    <subcellularLocation>
        <location evidence="1">Membrane</location>
        <topology evidence="1">Multi-pass membrane protein</topology>
    </subcellularLocation>
</comment>
<evidence type="ECO:0000313" key="12">
    <source>
        <dbReference type="EMBL" id="CTQ41561.1"/>
    </source>
</evidence>
<dbReference type="GO" id="GO:0016787">
    <property type="term" value="F:hydrolase activity"/>
    <property type="evidence" value="ECO:0007669"/>
    <property type="project" value="UniProtKB-KW"/>
</dbReference>
<feature type="transmembrane region" description="Helical" evidence="10">
    <location>
        <begin position="1254"/>
        <end position="1275"/>
    </location>
</feature>
<dbReference type="GO" id="GO:0019829">
    <property type="term" value="F:ATPase-coupled monoatomic cation transmembrane transporter activity"/>
    <property type="evidence" value="ECO:0007669"/>
    <property type="project" value="TreeGrafter"/>
</dbReference>